<feature type="region of interest" description="Disordered" evidence="2">
    <location>
        <begin position="983"/>
        <end position="1012"/>
    </location>
</feature>
<gene>
    <name evidence="3" type="ORF">BB560_001290</name>
</gene>
<dbReference type="Proteomes" id="UP000245609">
    <property type="component" value="Unassembled WGS sequence"/>
</dbReference>
<feature type="compositionally biased region" description="Basic residues" evidence="2">
    <location>
        <begin position="376"/>
        <end position="389"/>
    </location>
</feature>
<evidence type="ECO:0000256" key="2">
    <source>
        <dbReference type="SAM" id="MobiDB-lite"/>
    </source>
</evidence>
<feature type="region of interest" description="Disordered" evidence="2">
    <location>
        <begin position="1"/>
        <end position="69"/>
    </location>
</feature>
<feature type="compositionally biased region" description="Polar residues" evidence="2">
    <location>
        <begin position="203"/>
        <end position="225"/>
    </location>
</feature>
<dbReference type="EMBL" id="MBFS01000150">
    <property type="protein sequence ID" value="PVV04203.1"/>
    <property type="molecule type" value="Genomic_DNA"/>
</dbReference>
<feature type="region of interest" description="Disordered" evidence="2">
    <location>
        <begin position="289"/>
        <end position="311"/>
    </location>
</feature>
<dbReference type="OrthoDB" id="5560156at2759"/>
<feature type="region of interest" description="Disordered" evidence="2">
    <location>
        <begin position="185"/>
        <end position="225"/>
    </location>
</feature>
<feature type="compositionally biased region" description="Low complexity" evidence="2">
    <location>
        <begin position="52"/>
        <end position="69"/>
    </location>
</feature>
<organism evidence="3 4">
    <name type="scientific">Smittium megazygosporum</name>
    <dbReference type="NCBI Taxonomy" id="133381"/>
    <lineage>
        <taxon>Eukaryota</taxon>
        <taxon>Fungi</taxon>
        <taxon>Fungi incertae sedis</taxon>
        <taxon>Zoopagomycota</taxon>
        <taxon>Kickxellomycotina</taxon>
        <taxon>Harpellomycetes</taxon>
        <taxon>Harpellales</taxon>
        <taxon>Legeriomycetaceae</taxon>
        <taxon>Smittium</taxon>
    </lineage>
</organism>
<comment type="caution">
    <text evidence="3">The sequence shown here is derived from an EMBL/GenBank/DDBJ whole genome shotgun (WGS) entry which is preliminary data.</text>
</comment>
<dbReference type="Gene3D" id="1.20.5.1700">
    <property type="match status" value="1"/>
</dbReference>
<feature type="compositionally biased region" description="Polar residues" evidence="2">
    <location>
        <begin position="690"/>
        <end position="699"/>
    </location>
</feature>
<feature type="region of interest" description="Disordered" evidence="2">
    <location>
        <begin position="943"/>
        <end position="969"/>
    </location>
</feature>
<accession>A0A2T9ZHW9</accession>
<feature type="compositionally biased region" description="Basic and acidic residues" evidence="2">
    <location>
        <begin position="944"/>
        <end position="954"/>
    </location>
</feature>
<feature type="coiled-coil region" evidence="1">
    <location>
        <begin position="736"/>
        <end position="791"/>
    </location>
</feature>
<evidence type="ECO:0000313" key="4">
    <source>
        <dbReference type="Proteomes" id="UP000245609"/>
    </source>
</evidence>
<dbReference type="STRING" id="133381.A0A2T9ZHW9"/>
<proteinExistence type="predicted"/>
<feature type="compositionally biased region" description="Polar residues" evidence="2">
    <location>
        <begin position="453"/>
        <end position="462"/>
    </location>
</feature>
<feature type="region of interest" description="Disordered" evidence="2">
    <location>
        <begin position="453"/>
        <end position="492"/>
    </location>
</feature>
<feature type="region of interest" description="Disordered" evidence="2">
    <location>
        <begin position="357"/>
        <end position="418"/>
    </location>
</feature>
<feature type="compositionally biased region" description="Polar residues" evidence="2">
    <location>
        <begin position="362"/>
        <end position="373"/>
    </location>
</feature>
<feature type="compositionally biased region" description="Polar residues" evidence="2">
    <location>
        <begin position="185"/>
        <end position="196"/>
    </location>
</feature>
<feature type="compositionally biased region" description="Basic and acidic residues" evidence="2">
    <location>
        <begin position="678"/>
        <end position="689"/>
    </location>
</feature>
<protein>
    <submittedName>
        <fullName evidence="3">Uncharacterized protein</fullName>
    </submittedName>
</protein>
<feature type="compositionally biased region" description="Polar residues" evidence="2">
    <location>
        <begin position="289"/>
        <end position="300"/>
    </location>
</feature>
<reference evidence="3 4" key="1">
    <citation type="journal article" date="2018" name="MBio">
        <title>Comparative Genomics Reveals the Core Gene Toolbox for the Fungus-Insect Symbiosis.</title>
        <authorList>
            <person name="Wang Y."/>
            <person name="Stata M."/>
            <person name="Wang W."/>
            <person name="Stajich J.E."/>
            <person name="White M.M."/>
            <person name="Moncalvo J.M."/>
        </authorList>
    </citation>
    <scope>NUCLEOTIDE SEQUENCE [LARGE SCALE GENOMIC DNA]</scope>
    <source>
        <strain evidence="3 4">SC-DP-2</strain>
    </source>
</reference>
<dbReference type="AlphaFoldDB" id="A0A2T9ZHW9"/>
<feature type="coiled-coil region" evidence="1">
    <location>
        <begin position="557"/>
        <end position="645"/>
    </location>
</feature>
<evidence type="ECO:0000256" key="1">
    <source>
        <dbReference type="SAM" id="Coils"/>
    </source>
</evidence>
<feature type="compositionally biased region" description="Polar residues" evidence="2">
    <location>
        <begin position="665"/>
        <end position="674"/>
    </location>
</feature>
<name>A0A2T9ZHW9_9FUNG</name>
<feature type="compositionally biased region" description="Low complexity" evidence="2">
    <location>
        <begin position="478"/>
        <end position="492"/>
    </location>
</feature>
<sequence>MEDFNNSYLHKADSITSPFRRRSPQKNFSRYNELDAPSDLQFSSLDDFNSRKSSNSSQPNLKSSLPQLSMEQLPDDEKVLGSYKSPELSLATDNNHPITRLESFPLSGSSSNIFNPNSETSINMGFFSDSSADVRFRDMQEPYSIDNSSGMILYHHASGYTSNSLIESNNQHIIDHVRNNMSSVAETDSKSLFSRQPSRKSRTSQSPKARAEQNSTFSPGSVQASSLLHSSIKPAALERRQSGKKSFDPYINSLIQNFETMSLGSPRKSHTTFQDSHSISGRINMKDSASVSTPMKNYSSRPKKFDSRSLTRDIELERQNVSMKSSSIASYNRQQFANKLQSKLRFDSDPTKLRLIDRSIVRSGSIQNKPQETPSHKPKRDPSKRHTFHNSRDISSKPFSPSPPTSMKSSSHSRKNSRKMDLNISTLNDSVVSNGLNLYDSNPSFDMINTVLSSSKPDSTTRLAGLKSGDPEYVNFQSENDSNSESSSETNSLVKNTDIKYLNSQIQSLLKENFDLRLKNQTMHDSLNQIVSNNDVEKLVCDYSSLKAKNILTNQRILKYQSQISKLKAEIHNSRQELDTYKGKYLNALEGYDLGAFEAMKQDISKLNNDLTSSRNDLAASQEYVSKVHREYEILQNHCEHLQQQLLQKSSIQNWEKGGVHPLSNFSVQDSPHSTAVKKLDPSDNDLNRQRASTTGTSETLNLSDVSEVNFYPNEIGGSVNKLDSEGNLTAKDQLLQLANNLKSELDKRAQSYQKTCDMYEFQLTKSENKIAVLQKEVRGLKDSSTRLEKENYILKEDKCLLEQQMVKLQETKSVAVEQKPIVSEIDLENEESTDSLAVKLYAKKIEALSRYQNLKDGNVKDLEMVSYMPKTKGICNKEYDDPQLDGPDVGYELVEPKYNCFTQQSEPVQTKGAVEPLSPIWLPVEDYYSTNSRLLNKMSFGKDNSEEKCENKSTKSQNVEDGNKRTSKRWTISALEKTLVSFSRKNSSNSRARKSDKYGQMGQNEPLGPYV</sequence>
<keyword evidence="1" id="KW-0175">Coiled coil</keyword>
<keyword evidence="4" id="KW-1185">Reference proteome</keyword>
<evidence type="ECO:0000313" key="3">
    <source>
        <dbReference type="EMBL" id="PVV04203.1"/>
    </source>
</evidence>
<feature type="region of interest" description="Disordered" evidence="2">
    <location>
        <begin position="665"/>
        <end position="699"/>
    </location>
</feature>